<dbReference type="InterPro" id="IPR037224">
    <property type="entry name" value="PapC_N_sf"/>
</dbReference>
<dbReference type="SUPFAM" id="SSF141729">
    <property type="entry name" value="FimD N-terminal domain-like"/>
    <property type="match status" value="1"/>
</dbReference>
<proteinExistence type="inferred from homology"/>
<protein>
    <submittedName>
        <fullName evidence="13">Fimbrial biogenesis outer membrane usher protein</fullName>
    </submittedName>
</protein>
<evidence type="ECO:0000256" key="9">
    <source>
        <dbReference type="ARBA" id="ARBA00023237"/>
    </source>
</evidence>
<keyword evidence="14" id="KW-1185">Reference proteome</keyword>
<keyword evidence="4" id="KW-1134">Transmembrane beta strand</keyword>
<feature type="signal peptide" evidence="10">
    <location>
        <begin position="1"/>
        <end position="37"/>
    </location>
</feature>
<feature type="chain" id="PRO_5045777194" evidence="10">
    <location>
        <begin position="38"/>
        <end position="839"/>
    </location>
</feature>
<keyword evidence="6" id="KW-0812">Transmembrane</keyword>
<evidence type="ECO:0000256" key="7">
    <source>
        <dbReference type="ARBA" id="ARBA00022729"/>
    </source>
</evidence>
<dbReference type="InterPro" id="IPR000015">
    <property type="entry name" value="Fimb_usher"/>
</dbReference>
<dbReference type="EMBL" id="CP077074">
    <property type="protein sequence ID" value="QXH43736.1"/>
    <property type="molecule type" value="Genomic_DNA"/>
</dbReference>
<dbReference type="Pfam" id="PF13953">
    <property type="entry name" value="PapC_C"/>
    <property type="match status" value="1"/>
</dbReference>
<evidence type="ECO:0000256" key="4">
    <source>
        <dbReference type="ARBA" id="ARBA00022452"/>
    </source>
</evidence>
<feature type="domain" description="PapC N-terminal" evidence="12">
    <location>
        <begin position="39"/>
        <end position="188"/>
    </location>
</feature>
<name>A0ABX8MZH8_9PSED</name>
<dbReference type="InterPro" id="IPR025885">
    <property type="entry name" value="PapC_N"/>
</dbReference>
<gene>
    <name evidence="13" type="ORF">KSS89_15320</name>
</gene>
<dbReference type="PANTHER" id="PTHR30451">
    <property type="entry name" value="OUTER MEMBRANE USHER PROTEIN"/>
    <property type="match status" value="1"/>
</dbReference>
<evidence type="ECO:0000313" key="14">
    <source>
        <dbReference type="Proteomes" id="UP000693952"/>
    </source>
</evidence>
<dbReference type="Gene3D" id="2.60.40.2610">
    <property type="entry name" value="Outer membrane usher protein FimD, plug domain"/>
    <property type="match status" value="1"/>
</dbReference>
<evidence type="ECO:0000313" key="13">
    <source>
        <dbReference type="EMBL" id="QXH43736.1"/>
    </source>
</evidence>
<feature type="domain" description="PapC-like C-terminal" evidence="11">
    <location>
        <begin position="757"/>
        <end position="817"/>
    </location>
</feature>
<dbReference type="InterPro" id="IPR042186">
    <property type="entry name" value="FimD_plug_dom"/>
</dbReference>
<dbReference type="Gene3D" id="2.60.40.3110">
    <property type="match status" value="1"/>
</dbReference>
<comment type="subcellular location">
    <subcellularLocation>
        <location evidence="1">Cell outer membrane</location>
        <topology evidence="1">Multi-pass membrane protein</topology>
    </subcellularLocation>
</comment>
<organism evidence="13 14">
    <name type="scientific">Pseudomonas sessilinigenes</name>
    <dbReference type="NCBI Taxonomy" id="658629"/>
    <lineage>
        <taxon>Bacteria</taxon>
        <taxon>Pseudomonadati</taxon>
        <taxon>Pseudomonadota</taxon>
        <taxon>Gammaproteobacteria</taxon>
        <taxon>Pseudomonadales</taxon>
        <taxon>Pseudomonadaceae</taxon>
        <taxon>Pseudomonas</taxon>
    </lineage>
</organism>
<reference evidence="13" key="1">
    <citation type="submission" date="2021-06" db="EMBL/GenBank/DDBJ databases">
        <title>Updating the genus Pseudomonas: Description of 43 new species and partition of the Pseudomonas putida group.</title>
        <authorList>
            <person name="Girard L."/>
            <person name="Lood C."/>
            <person name="Vandamme P."/>
            <person name="Rokni-Zadeh H."/>
            <person name="van Noort V."/>
            <person name="Hofte M."/>
            <person name="Lavigne R."/>
            <person name="De Mot R."/>
        </authorList>
    </citation>
    <scope>NUCLEOTIDE SEQUENCE</scope>
    <source>
        <strain evidence="13">CMR12a</strain>
    </source>
</reference>
<evidence type="ECO:0000256" key="3">
    <source>
        <dbReference type="ARBA" id="ARBA00022448"/>
    </source>
</evidence>
<evidence type="ECO:0000256" key="10">
    <source>
        <dbReference type="SAM" id="SignalP"/>
    </source>
</evidence>
<dbReference type="Gene3D" id="3.10.20.410">
    <property type="match status" value="1"/>
</dbReference>
<evidence type="ECO:0000256" key="2">
    <source>
        <dbReference type="ARBA" id="ARBA00008064"/>
    </source>
</evidence>
<dbReference type="InterPro" id="IPR025949">
    <property type="entry name" value="PapC-like_C"/>
</dbReference>
<keyword evidence="7 10" id="KW-0732">Signal</keyword>
<dbReference type="Gene3D" id="2.60.40.2070">
    <property type="match status" value="1"/>
</dbReference>
<comment type="similarity">
    <text evidence="2">Belongs to the fimbrial export usher family.</text>
</comment>
<keyword evidence="3" id="KW-0813">Transport</keyword>
<dbReference type="Pfam" id="PF13954">
    <property type="entry name" value="PapC_N"/>
    <property type="match status" value="1"/>
</dbReference>
<evidence type="ECO:0000256" key="6">
    <source>
        <dbReference type="ARBA" id="ARBA00022692"/>
    </source>
</evidence>
<keyword evidence="9" id="KW-0998">Cell outer membrane</keyword>
<evidence type="ECO:0000256" key="5">
    <source>
        <dbReference type="ARBA" id="ARBA00022558"/>
    </source>
</evidence>
<keyword evidence="8" id="KW-0472">Membrane</keyword>
<evidence type="ECO:0000256" key="1">
    <source>
        <dbReference type="ARBA" id="ARBA00004571"/>
    </source>
</evidence>
<accession>A0ABX8MZH8</accession>
<keyword evidence="5" id="KW-1029">Fimbrium biogenesis</keyword>
<dbReference type="PANTHER" id="PTHR30451:SF21">
    <property type="entry name" value="FIMBRIAL USHER DOMAIN-CONTAINING PROTEIN YDET-RELATED"/>
    <property type="match status" value="1"/>
</dbReference>
<dbReference type="Pfam" id="PF00577">
    <property type="entry name" value="Usher"/>
    <property type="match status" value="1"/>
</dbReference>
<evidence type="ECO:0000256" key="8">
    <source>
        <dbReference type="ARBA" id="ARBA00023136"/>
    </source>
</evidence>
<dbReference type="InterPro" id="IPR043142">
    <property type="entry name" value="PapC-like_C_sf"/>
</dbReference>
<evidence type="ECO:0000259" key="11">
    <source>
        <dbReference type="Pfam" id="PF13953"/>
    </source>
</evidence>
<dbReference type="Proteomes" id="UP000693952">
    <property type="component" value="Chromosome"/>
</dbReference>
<sequence length="839" mass="90900">MNDYPKRPGNKRAWKYSNACIPLFATASFLGTTPASAAQFNPMFLQNKGAEVDLRYFEQSNGVVPGSYSVDLYLNQRLERREEITFTLDDEGDSTNAQPVLSLGLLREMGMDIERLKHEGIVSPDSSDTDPVVLLRIEGASIEMDASRLALYVSVPQAYLKRRSRGYVDPSLWDNGITAFFSNYQLNYNRNTSDGFNSDYGYLGLRNGFNIGQWRLRNEAAISQSTGMSRHFSSNRTYLEHDITELKGRFALGQLYTNGDIFDSSRFRGFQLGSDIGMLPDNESGYAPVVRGIAETHATVEVRQNGYVIYSTTVSPGAFEIRDIYPGGSNGDLEVTIIESDGRKRSFSQAYSYLPVMVRRGTFQYSLSLGKYDNDGQKAPNLLQGTAVYGATDNLTTYGGLLGADGYSAVNLGLGLNTTVGGMSLDVTNSHSRPGHGKAATGQSARFLYSKTLDSTNTTFTMVGYRYSTSGYRTLSEHIQEMAEANRQDFVSARPKNRLDLSINQSIGNNGSVFLSAGETNYWDRTGNTRRIQLGYSGNVGEVSFSISASHTQNAGTSRASDNQLAMSVSIPFGSSTRSQRLYSSYTHAGKGDDSLQTGVSGYLDDAGTLSYSAQAGRSDQERSGSVGMGWEAPSAKVAGNYAKSGTSRHLDLTATGSLVAHSGGVTFGQPVGETFALIEVPGVKGARLEGASGRTDGAGYTLEGYVQPYRYNNLSLDTQTLGTDVDVNETSTRVVPRRGAVVKAHFAASSGRRVQFNLLQSTGANLPFGAQLFEGEKLLAVVDNQSRALVFGIPDKGQLQARWAGGSCHIPYTLPERDASLVYDQVNAACSAQPLTES</sequence>
<evidence type="ECO:0000259" key="12">
    <source>
        <dbReference type="Pfam" id="PF13954"/>
    </source>
</evidence>